<dbReference type="EMBL" id="FWFQ01000017">
    <property type="protein sequence ID" value="SLN48134.1"/>
    <property type="molecule type" value="Genomic_DNA"/>
</dbReference>
<dbReference type="SMART" id="SM00411">
    <property type="entry name" value="BHL"/>
    <property type="match status" value="1"/>
</dbReference>
<proteinExistence type="inferred from homology"/>
<comment type="similarity">
    <text evidence="1 4">Belongs to the bacterial histone-like protein family.</text>
</comment>
<dbReference type="CDD" id="cd13831">
    <property type="entry name" value="HU"/>
    <property type="match status" value="1"/>
</dbReference>
<dbReference type="Pfam" id="PF00216">
    <property type="entry name" value="Bac_DNA_binding"/>
    <property type="match status" value="1"/>
</dbReference>
<dbReference type="InterPro" id="IPR010992">
    <property type="entry name" value="IHF-like_DNA-bd_dom_sf"/>
</dbReference>
<dbReference type="PANTHER" id="PTHR33175">
    <property type="entry name" value="DNA-BINDING PROTEIN HU"/>
    <property type="match status" value="1"/>
</dbReference>
<dbReference type="Proteomes" id="UP000193409">
    <property type="component" value="Unassembled WGS sequence"/>
</dbReference>
<evidence type="ECO:0000256" key="1">
    <source>
        <dbReference type="ARBA" id="ARBA00010529"/>
    </source>
</evidence>
<protein>
    <submittedName>
        <fullName evidence="5">DNA-binding protein HU-beta</fullName>
    </submittedName>
</protein>
<keyword evidence="3 5" id="KW-0238">DNA-binding</keyword>
<organism evidence="5 6">
    <name type="scientific">Pseudoruegeria aquimaris</name>
    <dbReference type="NCBI Taxonomy" id="393663"/>
    <lineage>
        <taxon>Bacteria</taxon>
        <taxon>Pseudomonadati</taxon>
        <taxon>Pseudomonadota</taxon>
        <taxon>Alphaproteobacteria</taxon>
        <taxon>Rhodobacterales</taxon>
        <taxon>Roseobacteraceae</taxon>
        <taxon>Pseudoruegeria</taxon>
    </lineage>
</organism>
<keyword evidence="6" id="KW-1185">Reference proteome</keyword>
<dbReference type="InterPro" id="IPR020816">
    <property type="entry name" value="Histone-like_DNA-bd_CS"/>
</dbReference>
<gene>
    <name evidence="5" type="primary">hupB</name>
    <name evidence="5" type="ORF">PSA7680_02478</name>
</gene>
<evidence type="ECO:0000313" key="5">
    <source>
        <dbReference type="EMBL" id="SLN48134.1"/>
    </source>
</evidence>
<dbReference type="OrthoDB" id="9799835at2"/>
<evidence type="ECO:0000256" key="4">
    <source>
        <dbReference type="RuleBase" id="RU003939"/>
    </source>
</evidence>
<dbReference type="PRINTS" id="PR01727">
    <property type="entry name" value="DNABINDINGHU"/>
</dbReference>
<dbReference type="GO" id="GO:0005829">
    <property type="term" value="C:cytosol"/>
    <property type="evidence" value="ECO:0007669"/>
    <property type="project" value="TreeGrafter"/>
</dbReference>
<sequence>MNRINKGQLAETMAESAGITKAEAGRAIDAFARAVQEATDQGGSVVLQGFGTFAPRHRAARMGRNPATGEAIEIAASTTLGFKAAKRKAGA</sequence>
<dbReference type="InterPro" id="IPR000119">
    <property type="entry name" value="Hist_DNA-bd"/>
</dbReference>
<dbReference type="PROSITE" id="PS00045">
    <property type="entry name" value="HISTONE_LIKE"/>
    <property type="match status" value="1"/>
</dbReference>
<dbReference type="PANTHER" id="PTHR33175:SF3">
    <property type="entry name" value="DNA-BINDING PROTEIN HU-BETA"/>
    <property type="match status" value="1"/>
</dbReference>
<evidence type="ECO:0000256" key="3">
    <source>
        <dbReference type="ARBA" id="ARBA00023125"/>
    </source>
</evidence>
<evidence type="ECO:0000313" key="6">
    <source>
        <dbReference type="Proteomes" id="UP000193409"/>
    </source>
</evidence>
<dbReference type="SUPFAM" id="SSF47729">
    <property type="entry name" value="IHF-like DNA-binding proteins"/>
    <property type="match status" value="1"/>
</dbReference>
<dbReference type="AlphaFoldDB" id="A0A1Y5SWF9"/>
<evidence type="ECO:0000256" key="2">
    <source>
        <dbReference type="ARBA" id="ARBA00023067"/>
    </source>
</evidence>
<keyword evidence="2" id="KW-0226">DNA condensation</keyword>
<reference evidence="5 6" key="1">
    <citation type="submission" date="2017-03" db="EMBL/GenBank/DDBJ databases">
        <authorList>
            <person name="Afonso C.L."/>
            <person name="Miller P.J."/>
            <person name="Scott M.A."/>
            <person name="Spackman E."/>
            <person name="Goraichik I."/>
            <person name="Dimitrov K.M."/>
            <person name="Suarez D.L."/>
            <person name="Swayne D.E."/>
        </authorList>
    </citation>
    <scope>NUCLEOTIDE SEQUENCE [LARGE SCALE GENOMIC DNA]</scope>
    <source>
        <strain evidence="5 6">CECT 7680</strain>
    </source>
</reference>
<dbReference type="Gene3D" id="4.10.520.10">
    <property type="entry name" value="IHF-like DNA-binding proteins"/>
    <property type="match status" value="1"/>
</dbReference>
<dbReference type="GO" id="GO:0030527">
    <property type="term" value="F:structural constituent of chromatin"/>
    <property type="evidence" value="ECO:0007669"/>
    <property type="project" value="InterPro"/>
</dbReference>
<dbReference type="GO" id="GO:0003677">
    <property type="term" value="F:DNA binding"/>
    <property type="evidence" value="ECO:0007669"/>
    <property type="project" value="UniProtKB-KW"/>
</dbReference>
<name>A0A1Y5SWF9_9RHOB</name>
<dbReference type="GO" id="GO:0030261">
    <property type="term" value="P:chromosome condensation"/>
    <property type="evidence" value="ECO:0007669"/>
    <property type="project" value="UniProtKB-KW"/>
</dbReference>
<dbReference type="RefSeq" id="WP_139838634.1">
    <property type="nucleotide sequence ID" value="NZ_FWFQ01000017.1"/>
</dbReference>
<accession>A0A1Y5SWF9</accession>